<organism evidence="2 3">
    <name type="scientific">Spirosoma arboris</name>
    <dbReference type="NCBI Taxonomy" id="2682092"/>
    <lineage>
        <taxon>Bacteria</taxon>
        <taxon>Pseudomonadati</taxon>
        <taxon>Bacteroidota</taxon>
        <taxon>Cytophagia</taxon>
        <taxon>Cytophagales</taxon>
        <taxon>Cytophagaceae</taxon>
        <taxon>Spirosoma</taxon>
    </lineage>
</organism>
<evidence type="ECO:0000313" key="3">
    <source>
        <dbReference type="Proteomes" id="UP000436006"/>
    </source>
</evidence>
<protein>
    <recommendedName>
        <fullName evidence="4">SGNH/GDSL hydrolase family protein</fullName>
    </recommendedName>
</protein>
<keyword evidence="1" id="KW-0812">Transmembrane</keyword>
<evidence type="ECO:0000256" key="1">
    <source>
        <dbReference type="SAM" id="Phobius"/>
    </source>
</evidence>
<dbReference type="EMBL" id="WPIN01000002">
    <property type="protein sequence ID" value="MVM29562.1"/>
    <property type="molecule type" value="Genomic_DNA"/>
</dbReference>
<comment type="caution">
    <text evidence="2">The sequence shown here is derived from an EMBL/GenBank/DDBJ whole genome shotgun (WGS) entry which is preliminary data.</text>
</comment>
<reference evidence="2 3" key="1">
    <citation type="submission" date="2019-12" db="EMBL/GenBank/DDBJ databases">
        <title>Spirosoma sp. HMF4905 genome sequencing and assembly.</title>
        <authorList>
            <person name="Kang H."/>
            <person name="Cha I."/>
            <person name="Kim H."/>
            <person name="Joh K."/>
        </authorList>
    </citation>
    <scope>NUCLEOTIDE SEQUENCE [LARGE SCALE GENOMIC DNA]</scope>
    <source>
        <strain evidence="2 3">HMF4905</strain>
    </source>
</reference>
<evidence type="ECO:0000313" key="2">
    <source>
        <dbReference type="EMBL" id="MVM29562.1"/>
    </source>
</evidence>
<feature type="transmembrane region" description="Helical" evidence="1">
    <location>
        <begin position="7"/>
        <end position="29"/>
    </location>
</feature>
<gene>
    <name evidence="2" type="ORF">GO755_05925</name>
</gene>
<accession>A0A7K1S6U8</accession>
<sequence length="321" mass="36250">MNQTLTLLRPISIISALCGIILYFTFYLLSSYARNNTIYVAASLDKEYRLEHVTTPRIVFVGGSNLALGLNSQQLSKETGYSVINMGLHAGLGLNFILNETQKSIKPGDIIILSIEHFLGDGNKKLMAQLVDINPSTKSLMNLSYLDRIRLLIAQLQLCISGTFYKLINRDKDPIYNREAFNSYGDLTTHYGQPKPTAVSGNILFSNTDYSKWINVINNFIELAYAKSAKVYFVFPAFQESAYKNNLHTLKALELQYKAGLKCPILGSMTSSVMQDKYFFDTVYHLDQIGSQKRTEIIFNLLKQINMASPIMQIPDKKNIH</sequence>
<dbReference type="Proteomes" id="UP000436006">
    <property type="component" value="Unassembled WGS sequence"/>
</dbReference>
<keyword evidence="3" id="KW-1185">Reference proteome</keyword>
<name>A0A7K1S6U8_9BACT</name>
<proteinExistence type="predicted"/>
<dbReference type="RefSeq" id="WP_157583807.1">
    <property type="nucleotide sequence ID" value="NZ_WPIN01000002.1"/>
</dbReference>
<evidence type="ECO:0008006" key="4">
    <source>
        <dbReference type="Google" id="ProtNLM"/>
    </source>
</evidence>
<keyword evidence="1" id="KW-1133">Transmembrane helix</keyword>
<keyword evidence="1" id="KW-0472">Membrane</keyword>
<dbReference type="AlphaFoldDB" id="A0A7K1S6U8"/>